<evidence type="ECO:0000313" key="2">
    <source>
        <dbReference type="EMBL" id="MBC8557548.1"/>
    </source>
</evidence>
<gene>
    <name evidence="2" type="ORF">H8700_07485</name>
</gene>
<name>A0ABR7MUY3_9FIRM</name>
<keyword evidence="3" id="KW-1185">Reference proteome</keyword>
<dbReference type="Pfam" id="PF04397">
    <property type="entry name" value="LytTR"/>
    <property type="match status" value="1"/>
</dbReference>
<reference evidence="2 3" key="1">
    <citation type="submission" date="2020-08" db="EMBL/GenBank/DDBJ databases">
        <title>Genome public.</title>
        <authorList>
            <person name="Liu C."/>
            <person name="Sun Q."/>
        </authorList>
    </citation>
    <scope>NUCLEOTIDE SEQUENCE [LARGE SCALE GENOMIC DNA]</scope>
    <source>
        <strain evidence="2 3">BX3</strain>
    </source>
</reference>
<protein>
    <submittedName>
        <fullName evidence="2">LytTR family transcriptional regulator</fullName>
    </submittedName>
</protein>
<comment type="caution">
    <text evidence="2">The sequence shown here is derived from an EMBL/GenBank/DDBJ whole genome shotgun (WGS) entry which is preliminary data.</text>
</comment>
<sequence length="111" mass="12946">MKLICREGDVNLTKDNFVYAESELHYVGIWVLENDALQKYSLRITLDGLEKQITVSDIWRIHKSYLVNATYVKAIRRYGVNLTTGNILSVSQAKYNVVQQKYTEYNHKICK</sequence>
<dbReference type="SMART" id="SM00850">
    <property type="entry name" value="LytTR"/>
    <property type="match status" value="1"/>
</dbReference>
<dbReference type="Gene3D" id="2.40.50.1020">
    <property type="entry name" value="LytTr DNA-binding domain"/>
    <property type="match status" value="1"/>
</dbReference>
<proteinExistence type="predicted"/>
<dbReference type="RefSeq" id="WP_249304843.1">
    <property type="nucleotide sequence ID" value="NZ_JACRSW010000030.1"/>
</dbReference>
<dbReference type="InterPro" id="IPR007492">
    <property type="entry name" value="LytTR_DNA-bd_dom"/>
</dbReference>
<accession>A0ABR7MUY3</accession>
<evidence type="ECO:0000259" key="1">
    <source>
        <dbReference type="SMART" id="SM00850"/>
    </source>
</evidence>
<dbReference type="Proteomes" id="UP000637513">
    <property type="component" value="Unassembled WGS sequence"/>
</dbReference>
<feature type="domain" description="HTH LytTR-type" evidence="1">
    <location>
        <begin position="7"/>
        <end position="103"/>
    </location>
</feature>
<evidence type="ECO:0000313" key="3">
    <source>
        <dbReference type="Proteomes" id="UP000637513"/>
    </source>
</evidence>
<dbReference type="EMBL" id="JACRSW010000030">
    <property type="protein sequence ID" value="MBC8557548.1"/>
    <property type="molecule type" value="Genomic_DNA"/>
</dbReference>
<organism evidence="2 3">
    <name type="scientific">Jutongia hominis</name>
    <dbReference type="NCBI Taxonomy" id="2763664"/>
    <lineage>
        <taxon>Bacteria</taxon>
        <taxon>Bacillati</taxon>
        <taxon>Bacillota</taxon>
        <taxon>Clostridia</taxon>
        <taxon>Lachnospirales</taxon>
        <taxon>Lachnospiraceae</taxon>
        <taxon>Jutongia</taxon>
    </lineage>
</organism>